<protein>
    <submittedName>
        <fullName evidence="4">DNA polymerase Y family protein</fullName>
    </submittedName>
</protein>
<keyword evidence="2" id="KW-0227">DNA damage</keyword>
<dbReference type="Proteomes" id="UP000664904">
    <property type="component" value="Chromosome"/>
</dbReference>
<dbReference type="SUPFAM" id="SSF56672">
    <property type="entry name" value="DNA/RNA polymerases"/>
    <property type="match status" value="1"/>
</dbReference>
<evidence type="ECO:0000256" key="2">
    <source>
        <dbReference type="ARBA" id="ARBA00022763"/>
    </source>
</evidence>
<dbReference type="InterPro" id="IPR043128">
    <property type="entry name" value="Rev_trsase/Diguanyl_cyclase"/>
</dbReference>
<dbReference type="PROSITE" id="PS50173">
    <property type="entry name" value="UMUC"/>
    <property type="match status" value="1"/>
</dbReference>
<sequence>MALWLYLHFPQLQLDSVFPQVDEVSGQQMESPIVIVAGKRNEVVQANAVAKQIGIKLGMGLGAAAALSRALVVHPYDEQLTKTRLIELADWLYLVSADLALFEPDGIALKVTNMLALYGDITHYWQHIQSHLALCRVEYHYACGYSPLAARLLAKQRDDIVSDDETWLLTLLKQQPLSAAELTHVLHEPLSRLGLRTMHELLAIPLAELGRRFDQGLVQYVGRLLGHFQHPLAYYQPPETFCRTLHLLFELENLDWLVKPLTHLLTQLETFLRVRDKLAYESQVDPDDARCTG</sequence>
<comment type="similarity">
    <text evidence="1">Belongs to the DNA polymerase type-Y family.</text>
</comment>
<dbReference type="CDD" id="cd03468">
    <property type="entry name" value="PolY_like"/>
    <property type="match status" value="1"/>
</dbReference>
<dbReference type="PANTHER" id="PTHR35369">
    <property type="entry name" value="BLR3025 PROTEIN-RELATED"/>
    <property type="match status" value="1"/>
</dbReference>
<name>A0A975DJ29_9GAMM</name>
<evidence type="ECO:0000259" key="3">
    <source>
        <dbReference type="PROSITE" id="PS50173"/>
    </source>
</evidence>
<dbReference type="InterPro" id="IPR050356">
    <property type="entry name" value="SulA_CellDiv_inhibitor"/>
</dbReference>
<gene>
    <name evidence="4" type="ORF">J5O05_03990</name>
</gene>
<dbReference type="Gene3D" id="3.40.1170.60">
    <property type="match status" value="1"/>
</dbReference>
<reference evidence="4" key="1">
    <citation type="submission" date="2021-03" db="EMBL/GenBank/DDBJ databases">
        <title>Complete Genome of Pseudoalteromonas xiamenensis STKMTI.2, a new potential marine bacterium producing anti-Vibrio compounds.</title>
        <authorList>
            <person name="Handayani D.P."/>
            <person name="Isnansetyo A."/>
            <person name="Istiqomah I."/>
            <person name="Jumina J."/>
        </authorList>
    </citation>
    <scope>NUCLEOTIDE SEQUENCE</scope>
    <source>
        <strain evidence="4">STKMTI.2</strain>
    </source>
</reference>
<dbReference type="InterPro" id="IPR001126">
    <property type="entry name" value="UmuC"/>
</dbReference>
<dbReference type="Gene3D" id="3.30.70.270">
    <property type="match status" value="1"/>
</dbReference>
<dbReference type="AlphaFoldDB" id="A0A975DJ29"/>
<dbReference type="GO" id="GO:0006281">
    <property type="term" value="P:DNA repair"/>
    <property type="evidence" value="ECO:0007669"/>
    <property type="project" value="InterPro"/>
</dbReference>
<dbReference type="InterPro" id="IPR043502">
    <property type="entry name" value="DNA/RNA_pol_sf"/>
</dbReference>
<feature type="domain" description="UmuC" evidence="3">
    <location>
        <begin position="9"/>
        <end position="59"/>
    </location>
</feature>
<organism evidence="4 5">
    <name type="scientific">Pseudoalteromonas xiamenensis</name>
    <dbReference type="NCBI Taxonomy" id="882626"/>
    <lineage>
        <taxon>Bacteria</taxon>
        <taxon>Pseudomonadati</taxon>
        <taxon>Pseudomonadota</taxon>
        <taxon>Gammaproteobacteria</taxon>
        <taxon>Alteromonadales</taxon>
        <taxon>Pseudoalteromonadaceae</taxon>
        <taxon>Pseudoalteromonas</taxon>
    </lineage>
</organism>
<accession>A0A975DJ29</accession>
<evidence type="ECO:0000313" key="4">
    <source>
        <dbReference type="EMBL" id="QTH72067.1"/>
    </source>
</evidence>
<evidence type="ECO:0000256" key="1">
    <source>
        <dbReference type="ARBA" id="ARBA00010945"/>
    </source>
</evidence>
<dbReference type="EMBL" id="CP072133">
    <property type="protein sequence ID" value="QTH72067.1"/>
    <property type="molecule type" value="Genomic_DNA"/>
</dbReference>
<keyword evidence="5" id="KW-1185">Reference proteome</keyword>
<dbReference type="RefSeq" id="WP_208843689.1">
    <property type="nucleotide sequence ID" value="NZ_CP072133.1"/>
</dbReference>
<dbReference type="PANTHER" id="PTHR35369:SF2">
    <property type="entry name" value="BLR3025 PROTEIN"/>
    <property type="match status" value="1"/>
</dbReference>
<dbReference type="KEGG" id="pxi:J5O05_03990"/>
<proteinExistence type="inferred from homology"/>
<dbReference type="Pfam" id="PF00817">
    <property type="entry name" value="IMS"/>
    <property type="match status" value="1"/>
</dbReference>
<evidence type="ECO:0000313" key="5">
    <source>
        <dbReference type="Proteomes" id="UP000664904"/>
    </source>
</evidence>